<dbReference type="SUPFAM" id="SSF52490">
    <property type="entry name" value="Tubulin nucleotide-binding domain-like"/>
    <property type="match status" value="1"/>
</dbReference>
<evidence type="ECO:0000256" key="16">
    <source>
        <dbReference type="SAM" id="Phobius"/>
    </source>
</evidence>
<dbReference type="InterPro" id="IPR036525">
    <property type="entry name" value="Tubulin/FtsZ_GTPase_sf"/>
</dbReference>
<dbReference type="InterPro" id="IPR029044">
    <property type="entry name" value="Nucleotide-diphossugar_trans"/>
</dbReference>
<dbReference type="InterPro" id="IPR023123">
    <property type="entry name" value="Tubulin_C"/>
</dbReference>
<evidence type="ECO:0000256" key="9">
    <source>
        <dbReference type="ARBA" id="ARBA00022968"/>
    </source>
</evidence>
<proteinExistence type="inferred from homology"/>
<dbReference type="Gene3D" id="3.30.1330.20">
    <property type="entry name" value="Tubulin/FtsZ, C-terminal domain"/>
    <property type="match status" value="1"/>
</dbReference>
<dbReference type="PANTHER" id="PTHR11675:SF101">
    <property type="entry name" value="POLYPEPTIDE N-ACETYLGALACTOSAMINYLTRANSFERASE 5"/>
    <property type="match status" value="1"/>
</dbReference>
<dbReference type="InterPro" id="IPR008280">
    <property type="entry name" value="Tub_FtsZ_C"/>
</dbReference>
<comment type="cofactor">
    <cofactor evidence="1">
        <name>Mg(2+)</name>
        <dbReference type="ChEBI" id="CHEBI:18420"/>
    </cofactor>
</comment>
<keyword evidence="6" id="KW-0493">Microtubule</keyword>
<feature type="domain" description="Ricin B lectin" evidence="17">
    <location>
        <begin position="479"/>
        <end position="605"/>
    </location>
</feature>
<evidence type="ECO:0000259" key="19">
    <source>
        <dbReference type="SMART" id="SM00865"/>
    </source>
</evidence>
<dbReference type="InterPro" id="IPR001173">
    <property type="entry name" value="Glyco_trans_2-like"/>
</dbReference>
<gene>
    <name evidence="20" type="ORF">PLOB_00021707</name>
</gene>
<keyword evidence="10 16" id="KW-1133">Transmembrane helix</keyword>
<dbReference type="InterPro" id="IPR037103">
    <property type="entry name" value="Tubulin/FtsZ-like_C"/>
</dbReference>
<comment type="similarity">
    <text evidence="4">Belongs to the tubulin family.</text>
</comment>
<dbReference type="InterPro" id="IPR035992">
    <property type="entry name" value="Ricin_B-like_lectins"/>
</dbReference>
<evidence type="ECO:0000313" key="21">
    <source>
        <dbReference type="Proteomes" id="UP001159405"/>
    </source>
</evidence>
<dbReference type="InterPro" id="IPR003008">
    <property type="entry name" value="Tubulin_FtsZ_GTPase"/>
</dbReference>
<evidence type="ECO:0000259" key="17">
    <source>
        <dbReference type="SMART" id="SM00458"/>
    </source>
</evidence>
<keyword evidence="7" id="KW-0430">Lectin</keyword>
<dbReference type="EMBL" id="CALNXK010000252">
    <property type="protein sequence ID" value="CAH3179220.1"/>
    <property type="molecule type" value="Genomic_DNA"/>
</dbReference>
<dbReference type="PROSITE" id="PS50231">
    <property type="entry name" value="RICIN_B_LECTIN"/>
    <property type="match status" value="1"/>
</dbReference>
<evidence type="ECO:0000256" key="8">
    <source>
        <dbReference type="ARBA" id="ARBA00022741"/>
    </source>
</evidence>
<feature type="domain" description="Tubulin/FtsZ GTPase" evidence="18">
    <location>
        <begin position="635"/>
        <end position="832"/>
    </location>
</feature>
<evidence type="ECO:0000256" key="11">
    <source>
        <dbReference type="ARBA" id="ARBA00023034"/>
    </source>
</evidence>
<dbReference type="PROSITE" id="PS00227">
    <property type="entry name" value="TUBULIN"/>
    <property type="match status" value="1"/>
</dbReference>
<dbReference type="PRINTS" id="PR01163">
    <property type="entry name" value="BETATUBULIN"/>
</dbReference>
<evidence type="ECO:0000256" key="2">
    <source>
        <dbReference type="ARBA" id="ARBA00004323"/>
    </source>
</evidence>
<evidence type="ECO:0000256" key="6">
    <source>
        <dbReference type="ARBA" id="ARBA00022701"/>
    </source>
</evidence>
<evidence type="ECO:0000256" key="13">
    <source>
        <dbReference type="ARBA" id="ARBA00023136"/>
    </source>
</evidence>
<dbReference type="Pfam" id="PF00652">
    <property type="entry name" value="Ricin_B_lectin"/>
    <property type="match status" value="1"/>
</dbReference>
<dbReference type="PRINTS" id="PR01161">
    <property type="entry name" value="TUBULIN"/>
</dbReference>
<dbReference type="InterPro" id="IPR045885">
    <property type="entry name" value="GalNAc-T"/>
</dbReference>
<dbReference type="CDD" id="cd02510">
    <property type="entry name" value="pp-GalNAc-T"/>
    <property type="match status" value="1"/>
</dbReference>
<evidence type="ECO:0000256" key="4">
    <source>
        <dbReference type="ARBA" id="ARBA00009636"/>
    </source>
</evidence>
<sequence>MRGDDARFYTDKMIRCVPSVLPNHAISWTVMRNRRLFIKVCALTSLFWLAVDILYVLTSMNSQLSLFDAESFIPEDVSSNSNFHGRRSEESIIQEPYFKEVIPGLGDNGEPASLPAQFKTEAERVFDNHSFNVILSDHISLDRTLKDVRGPKCREKHKTYPTKLPTTSVIVCFHNEALSVLLRTVHSVLNRSPPHLLADIILVDDFSEYENLKKPLEEQVRQFEKVKILRMPRREGLVRARLRGAEISRGDVLTFLDSHCEATEGWIEPLLARIAQNRTNVVCPVIEVIDADDFGYHASDVIYERGGFTWDLFFTWKAIPEEEKKRRKDETDFIRSPTMAGGLFSMHKQYFYDLGTYDDQMDIWGGENLELSFRVWMCGGQLEIVPCSRVGHVFRKYTSPYKFPKGTAVTLAKNFNRLAEVWMDEYKEIYYRRKSEEEKNVNIGDISERLKLRRRLGCRNFKWYLANVFPDLASVDPNPPAQGEIRNGEFPLCVDTLGEKGSKIEQVGLYTCHGMGGNQFFTLTRINEIQFNDDKCLDAPRSEPGSLVEMITCHGLKGNQEWKHDKNKGTIVHVWSETCLDISKDKEYLVMINFAYTTSFRQGTSMPFWEVISDEHGIDALGSYNGDSDVQLERINVYYNEATGKKYVPRAVLVDLEPGTMDSVKAGVFGQLFRPDNFVFGQSGAGNNWAKGHYTEGAELVDSVLDVVRRETEGCDCLQGFQLTHSLGGGTGAGMGTLLISKIREEYPDRIMTSFSVVPSPKVSDTVVEPYNATLSVHQLVENTDETFCIDNEALYDICFRTLKLSTPTYGDLNHLVSATMSGVTTCLRFPGQLNADLRKLAVNMVPFPRLHFFIPGFAPLTSRDNQQYRALTVNELTQQMFDNKNMMAACDPRHGRYLTVAAMFRGKMSMKEIDQQMLNVQNKNSTYFVEWIPNNVKTAVCDIPPRGLKMSATFIGNSTSIQELFKRISEQFSAMFKRKAFLHWYTGEGMDEMEFTEAESNMNDLVSEYQQYQDASVDEEEFDEEEEAEDAE</sequence>
<feature type="transmembrane region" description="Helical" evidence="16">
    <location>
        <begin position="36"/>
        <end position="57"/>
    </location>
</feature>
<keyword evidence="13 16" id="KW-0472">Membrane</keyword>
<evidence type="ECO:0000259" key="18">
    <source>
        <dbReference type="SMART" id="SM00864"/>
    </source>
</evidence>
<dbReference type="SMART" id="SM00865">
    <property type="entry name" value="Tubulin_C"/>
    <property type="match status" value="1"/>
</dbReference>
<evidence type="ECO:0000256" key="12">
    <source>
        <dbReference type="ARBA" id="ARBA00023134"/>
    </source>
</evidence>
<keyword evidence="8" id="KW-0547">Nucleotide-binding</keyword>
<accession>A0ABN8RN64</accession>
<keyword evidence="9" id="KW-0735">Signal-anchor</keyword>
<protein>
    <recommendedName>
        <fullName evidence="22">Polypeptide N-acetylgalactosaminyltransferase</fullName>
    </recommendedName>
</protein>
<keyword evidence="14" id="KW-1015">Disulfide bond</keyword>
<dbReference type="Pfam" id="PF00535">
    <property type="entry name" value="Glycos_transf_2"/>
    <property type="match status" value="1"/>
</dbReference>
<evidence type="ECO:0000313" key="20">
    <source>
        <dbReference type="EMBL" id="CAH3179220.1"/>
    </source>
</evidence>
<dbReference type="Gene3D" id="3.40.50.1440">
    <property type="entry name" value="Tubulin/FtsZ, GTPase domain"/>
    <property type="match status" value="1"/>
</dbReference>
<dbReference type="Gene3D" id="1.10.287.600">
    <property type="entry name" value="Helix hairpin bin"/>
    <property type="match status" value="1"/>
</dbReference>
<evidence type="ECO:0000256" key="1">
    <source>
        <dbReference type="ARBA" id="ARBA00001946"/>
    </source>
</evidence>
<evidence type="ECO:0000256" key="14">
    <source>
        <dbReference type="ARBA" id="ARBA00023157"/>
    </source>
</evidence>
<dbReference type="SUPFAM" id="SSF55307">
    <property type="entry name" value="Tubulin C-terminal domain-like"/>
    <property type="match status" value="1"/>
</dbReference>
<reference evidence="20 21" key="1">
    <citation type="submission" date="2022-05" db="EMBL/GenBank/DDBJ databases">
        <authorList>
            <consortium name="Genoscope - CEA"/>
            <person name="William W."/>
        </authorList>
    </citation>
    <scope>NUCLEOTIDE SEQUENCE [LARGE SCALE GENOMIC DNA]</scope>
</reference>
<evidence type="ECO:0000256" key="3">
    <source>
        <dbReference type="ARBA" id="ARBA00005680"/>
    </source>
</evidence>
<evidence type="ECO:0000256" key="5">
    <source>
        <dbReference type="ARBA" id="ARBA00022692"/>
    </source>
</evidence>
<dbReference type="Pfam" id="PF03953">
    <property type="entry name" value="Tubulin_C"/>
    <property type="match status" value="1"/>
</dbReference>
<comment type="subcellular location">
    <subcellularLocation>
        <location evidence="2">Golgi apparatus membrane</location>
        <topology evidence="2">Single-pass type II membrane protein</topology>
    </subcellularLocation>
</comment>
<comment type="caution">
    <text evidence="20">The sequence shown here is derived from an EMBL/GenBank/DDBJ whole genome shotgun (WGS) entry which is preliminary data.</text>
</comment>
<dbReference type="Gene3D" id="2.80.10.50">
    <property type="match status" value="1"/>
</dbReference>
<evidence type="ECO:0008006" key="22">
    <source>
        <dbReference type="Google" id="ProtNLM"/>
    </source>
</evidence>
<name>A0ABN8RN64_9CNID</name>
<dbReference type="CDD" id="cd02187">
    <property type="entry name" value="beta_tubulin"/>
    <property type="match status" value="1"/>
</dbReference>
<keyword evidence="5 16" id="KW-0812">Transmembrane</keyword>
<comment type="similarity">
    <text evidence="3">Belongs to the glycosyltransferase 2 family. GalNAc-T subfamily.</text>
</comment>
<dbReference type="Proteomes" id="UP001159405">
    <property type="component" value="Unassembled WGS sequence"/>
</dbReference>
<dbReference type="SUPFAM" id="SSF53448">
    <property type="entry name" value="Nucleotide-diphospho-sugar transferases"/>
    <property type="match status" value="1"/>
</dbReference>
<dbReference type="Pfam" id="PF00091">
    <property type="entry name" value="Tubulin"/>
    <property type="match status" value="1"/>
</dbReference>
<evidence type="ECO:0000256" key="7">
    <source>
        <dbReference type="ARBA" id="ARBA00022734"/>
    </source>
</evidence>
<dbReference type="InterPro" id="IPR000772">
    <property type="entry name" value="Ricin_B_lectin"/>
</dbReference>
<evidence type="ECO:0000256" key="10">
    <source>
        <dbReference type="ARBA" id="ARBA00022989"/>
    </source>
</evidence>
<dbReference type="InterPro" id="IPR017975">
    <property type="entry name" value="Tubulin_CS"/>
</dbReference>
<keyword evidence="11" id="KW-0333">Golgi apparatus</keyword>
<feature type="compositionally biased region" description="Acidic residues" evidence="15">
    <location>
        <begin position="1017"/>
        <end position="1033"/>
    </location>
</feature>
<dbReference type="InterPro" id="IPR000217">
    <property type="entry name" value="Tubulin"/>
</dbReference>
<dbReference type="SMART" id="SM00864">
    <property type="entry name" value="Tubulin"/>
    <property type="match status" value="1"/>
</dbReference>
<dbReference type="PANTHER" id="PTHR11675">
    <property type="entry name" value="N-ACETYLGALACTOSAMINYLTRANSFERASE"/>
    <property type="match status" value="1"/>
</dbReference>
<dbReference type="CDD" id="cd23462">
    <property type="entry name" value="beta-trefoil_Ricin_Pgant9-like"/>
    <property type="match status" value="1"/>
</dbReference>
<feature type="region of interest" description="Disordered" evidence="15">
    <location>
        <begin position="1008"/>
        <end position="1033"/>
    </location>
</feature>
<dbReference type="InterPro" id="IPR018316">
    <property type="entry name" value="Tubulin/FtsZ_2-layer-sand-dom"/>
</dbReference>
<keyword evidence="12" id="KW-0342">GTP-binding</keyword>
<organism evidence="20 21">
    <name type="scientific">Porites lobata</name>
    <dbReference type="NCBI Taxonomy" id="104759"/>
    <lineage>
        <taxon>Eukaryota</taxon>
        <taxon>Metazoa</taxon>
        <taxon>Cnidaria</taxon>
        <taxon>Anthozoa</taxon>
        <taxon>Hexacorallia</taxon>
        <taxon>Scleractinia</taxon>
        <taxon>Fungiina</taxon>
        <taxon>Poritidae</taxon>
        <taxon>Porites</taxon>
    </lineage>
</organism>
<keyword evidence="21" id="KW-1185">Reference proteome</keyword>
<dbReference type="Gene3D" id="3.90.550.10">
    <property type="entry name" value="Spore Coat Polysaccharide Biosynthesis Protein SpsA, Chain A"/>
    <property type="match status" value="1"/>
</dbReference>
<dbReference type="SUPFAM" id="SSF50370">
    <property type="entry name" value="Ricin B-like lectins"/>
    <property type="match status" value="1"/>
</dbReference>
<feature type="domain" description="Tubulin/FtsZ 2-layer sandwich" evidence="19">
    <location>
        <begin position="834"/>
        <end position="971"/>
    </location>
</feature>
<dbReference type="InterPro" id="IPR002453">
    <property type="entry name" value="Beta_tubulin"/>
</dbReference>
<evidence type="ECO:0000256" key="15">
    <source>
        <dbReference type="SAM" id="MobiDB-lite"/>
    </source>
</evidence>
<dbReference type="SMART" id="SM00458">
    <property type="entry name" value="RICIN"/>
    <property type="match status" value="1"/>
</dbReference>